<comment type="caution">
    <text evidence="2">The sequence shown here is derived from an EMBL/GenBank/DDBJ whole genome shotgun (WGS) entry which is preliminary data.</text>
</comment>
<evidence type="ECO:0000313" key="1">
    <source>
        <dbReference type="EMBL" id="KAJ4487525.1"/>
    </source>
</evidence>
<sequence>MATAFFGLPAFDAAEKDEWNSSKLPKKHKTAQLFDMEEPWELTPWIDKSIAQLDAADVKSDKVRIVKLLDWMQPKTREVFHKLEEVTTATNFDNFDKKLKEIFPESVTDKLGSKAGLLRVIRKYKPIRIGERERLHLYNIQFKVEAAKLQTDPVILSNIEVVTMYLLALDPDLVTQVKLRLMMMVQTDPNR</sequence>
<reference evidence="2" key="1">
    <citation type="submission" date="2022-08" db="EMBL/GenBank/DDBJ databases">
        <title>A Global Phylogenomic Analysis of the Shiitake Genus Lentinula.</title>
        <authorList>
            <consortium name="DOE Joint Genome Institute"/>
            <person name="Sierra-Patev S."/>
            <person name="Min B."/>
            <person name="Naranjo-Ortiz M."/>
            <person name="Looney B."/>
            <person name="Konkel Z."/>
            <person name="Slot J.C."/>
            <person name="Sakamoto Y."/>
            <person name="Steenwyk J.L."/>
            <person name="Rokas A."/>
            <person name="Carro J."/>
            <person name="Camarero S."/>
            <person name="Ferreira P."/>
            <person name="Molpeceres G."/>
            <person name="Ruiz-Duenas F.J."/>
            <person name="Serrano A."/>
            <person name="Henrissat B."/>
            <person name="Drula E."/>
            <person name="Hughes K.W."/>
            <person name="Mata J.L."/>
            <person name="Ishikawa N.K."/>
            <person name="Vargas-Isla R."/>
            <person name="Ushijima S."/>
            <person name="Smith C.A."/>
            <person name="Ahrendt S."/>
            <person name="Andreopoulos W."/>
            <person name="He G."/>
            <person name="Labutti K."/>
            <person name="Lipzen A."/>
            <person name="Ng V."/>
            <person name="Riley R."/>
            <person name="Sandor L."/>
            <person name="Barry K."/>
            <person name="Martinez A.T."/>
            <person name="Xiao Y."/>
            <person name="Gibbons J.G."/>
            <person name="Terashima K."/>
            <person name="Grigoriev I.V."/>
            <person name="Hibbett D.S."/>
        </authorList>
    </citation>
    <scope>NUCLEOTIDE SEQUENCE</scope>
    <source>
        <strain evidence="2">JLM2183</strain>
    </source>
</reference>
<accession>A0A9W9AR25</accession>
<name>A0A9W9AR25_9AGAR</name>
<organism evidence="2 3">
    <name type="scientific">Lentinula aciculospora</name>
    <dbReference type="NCBI Taxonomy" id="153920"/>
    <lineage>
        <taxon>Eukaryota</taxon>
        <taxon>Fungi</taxon>
        <taxon>Dikarya</taxon>
        <taxon>Basidiomycota</taxon>
        <taxon>Agaricomycotina</taxon>
        <taxon>Agaricomycetes</taxon>
        <taxon>Agaricomycetidae</taxon>
        <taxon>Agaricales</taxon>
        <taxon>Marasmiineae</taxon>
        <taxon>Omphalotaceae</taxon>
        <taxon>Lentinula</taxon>
    </lineage>
</organism>
<protein>
    <submittedName>
        <fullName evidence="2">Uncharacterized protein</fullName>
    </submittedName>
</protein>
<dbReference type="Proteomes" id="UP001150266">
    <property type="component" value="Unassembled WGS sequence"/>
</dbReference>
<dbReference type="AlphaFoldDB" id="A0A9W9AR25"/>
<dbReference type="EMBL" id="JAOTPV010000002">
    <property type="protein sequence ID" value="KAJ4488538.1"/>
    <property type="molecule type" value="Genomic_DNA"/>
</dbReference>
<dbReference type="EMBL" id="JAOTPV010000002">
    <property type="protein sequence ID" value="KAJ4487525.1"/>
    <property type="molecule type" value="Genomic_DNA"/>
</dbReference>
<proteinExistence type="predicted"/>
<evidence type="ECO:0000313" key="3">
    <source>
        <dbReference type="Proteomes" id="UP001150266"/>
    </source>
</evidence>
<dbReference type="OrthoDB" id="2962718at2759"/>
<evidence type="ECO:0000313" key="2">
    <source>
        <dbReference type="EMBL" id="KAJ4488538.1"/>
    </source>
</evidence>
<keyword evidence="3" id="KW-1185">Reference proteome</keyword>
<gene>
    <name evidence="2" type="ORF">J3R30DRAFT_3279675</name>
    <name evidence="1" type="ORF">J3R30DRAFT_3279708</name>
</gene>